<dbReference type="InterPro" id="IPR020846">
    <property type="entry name" value="MFS_dom"/>
</dbReference>
<comment type="caution">
    <text evidence="10">The sequence shown here is derived from an EMBL/GenBank/DDBJ whole genome shotgun (WGS) entry which is preliminary data.</text>
</comment>
<dbReference type="PANTHER" id="PTHR23501:SF12">
    <property type="entry name" value="MAJOR FACILITATOR SUPERFAMILY (MFS) PROFILE DOMAIN-CONTAINING PROTEIN-RELATED"/>
    <property type="match status" value="1"/>
</dbReference>
<gene>
    <name evidence="10" type="ORF">FGG08_006115</name>
</gene>
<organism evidence="10 11">
    <name type="scientific">Glutinoglossum americanum</name>
    <dbReference type="NCBI Taxonomy" id="1670608"/>
    <lineage>
        <taxon>Eukaryota</taxon>
        <taxon>Fungi</taxon>
        <taxon>Dikarya</taxon>
        <taxon>Ascomycota</taxon>
        <taxon>Pezizomycotina</taxon>
        <taxon>Geoglossomycetes</taxon>
        <taxon>Geoglossales</taxon>
        <taxon>Geoglossaceae</taxon>
        <taxon>Glutinoglossum</taxon>
    </lineage>
</organism>
<evidence type="ECO:0000256" key="8">
    <source>
        <dbReference type="SAM" id="Phobius"/>
    </source>
</evidence>
<feature type="transmembrane region" description="Helical" evidence="8">
    <location>
        <begin position="165"/>
        <end position="186"/>
    </location>
</feature>
<evidence type="ECO:0000256" key="7">
    <source>
        <dbReference type="SAM" id="MobiDB-lite"/>
    </source>
</evidence>
<feature type="transmembrane region" description="Helical" evidence="8">
    <location>
        <begin position="547"/>
        <end position="565"/>
    </location>
</feature>
<keyword evidence="3" id="KW-0813">Transport</keyword>
<feature type="region of interest" description="Disordered" evidence="7">
    <location>
        <begin position="11"/>
        <end position="43"/>
    </location>
</feature>
<dbReference type="InterPro" id="IPR036259">
    <property type="entry name" value="MFS_trans_sf"/>
</dbReference>
<dbReference type="Proteomes" id="UP000698800">
    <property type="component" value="Unassembled WGS sequence"/>
</dbReference>
<feature type="transmembrane region" description="Helical" evidence="8">
    <location>
        <begin position="227"/>
        <end position="249"/>
    </location>
</feature>
<keyword evidence="5 8" id="KW-1133">Transmembrane helix</keyword>
<feature type="transmembrane region" description="Helical" evidence="8">
    <location>
        <begin position="342"/>
        <end position="362"/>
    </location>
</feature>
<comment type="subcellular location">
    <subcellularLocation>
        <location evidence="1">Membrane</location>
        <topology evidence="1">Multi-pass membrane protein</topology>
    </subcellularLocation>
</comment>
<dbReference type="PROSITE" id="PS50850">
    <property type="entry name" value="MFS"/>
    <property type="match status" value="1"/>
</dbReference>
<feature type="transmembrane region" description="Helical" evidence="8">
    <location>
        <begin position="198"/>
        <end position="221"/>
    </location>
</feature>
<dbReference type="GO" id="GO:0022857">
    <property type="term" value="F:transmembrane transporter activity"/>
    <property type="evidence" value="ECO:0007669"/>
    <property type="project" value="InterPro"/>
</dbReference>
<protein>
    <recommendedName>
        <fullName evidence="9">Major facilitator superfamily (MFS) profile domain-containing protein</fullName>
    </recommendedName>
</protein>
<feature type="domain" description="Major facilitator superfamily (MFS) profile" evidence="9">
    <location>
        <begin position="75"/>
        <end position="533"/>
    </location>
</feature>
<evidence type="ECO:0000313" key="11">
    <source>
        <dbReference type="Proteomes" id="UP000698800"/>
    </source>
</evidence>
<evidence type="ECO:0000259" key="9">
    <source>
        <dbReference type="PROSITE" id="PS50850"/>
    </source>
</evidence>
<dbReference type="FunFam" id="1.20.1250.20:FF:000429">
    <property type="entry name" value="MFS drug efflux transporter, putative"/>
    <property type="match status" value="1"/>
</dbReference>
<evidence type="ECO:0000256" key="2">
    <source>
        <dbReference type="ARBA" id="ARBA00007520"/>
    </source>
</evidence>
<feature type="transmembrane region" description="Helical" evidence="8">
    <location>
        <begin position="70"/>
        <end position="88"/>
    </location>
</feature>
<dbReference type="EMBL" id="JAGHQL010000164">
    <property type="protein sequence ID" value="KAH0537074.1"/>
    <property type="molecule type" value="Genomic_DNA"/>
</dbReference>
<dbReference type="OrthoDB" id="10021397at2759"/>
<keyword evidence="6 8" id="KW-0472">Membrane</keyword>
<proteinExistence type="inferred from homology"/>
<feature type="transmembrane region" description="Helical" evidence="8">
    <location>
        <begin position="382"/>
        <end position="400"/>
    </location>
</feature>
<evidence type="ECO:0000256" key="6">
    <source>
        <dbReference type="ARBA" id="ARBA00023136"/>
    </source>
</evidence>
<keyword evidence="11" id="KW-1185">Reference proteome</keyword>
<evidence type="ECO:0000256" key="3">
    <source>
        <dbReference type="ARBA" id="ARBA00022448"/>
    </source>
</evidence>
<feature type="transmembrane region" description="Helical" evidence="8">
    <location>
        <begin position="437"/>
        <end position="458"/>
    </location>
</feature>
<feature type="transmembrane region" description="Helical" evidence="8">
    <location>
        <begin position="110"/>
        <end position="128"/>
    </location>
</feature>
<sequence>MSQATLPVVEGALNLEKDPNPSAFLSPNRDAERGPAHSAATSVSGVDTLVEKSQPHKGDTEVPPRTVKGFVWALVVLAILSSTFLFALDNTVVADVQPAIVERFGDIGKLPWLSVSFLLGTVSTILIWGKIYGQMNAKWLYVGTVALFEVGSAICGAANTMDVLIFGRAVAGVGGAGMYVGVMTLLSVTTTMHERPMYIGMTGLTWGTGTVLGPIIGGAFADNVHTTWRWAFYINLVIGGAFAPVYFFLLPSFDPRPGVGYRKRLSEIDFLGAILVIGATTSGVMALNFGGITWPWDSGKIIGLFCTSGVLFILFGLQQVYTVFTTVEQRLFPVHFLKSRTLLVLFIMTASGGSAVFLPVYFIPLFFQFVKQDTALEAAVRLLPYICLLVFVVFFNGAILSKHGFYMPWYLVGGIFILIGGVLMFTVDETSSTSRIYGYSILIGIGSGCYIQASFSVAQAKVSTNEISSVVGFITCSQIMGITIALAIANSVFLNDAAKSIAVILPDAPYAEVKAAIAGVGSTFFSTLDPDVRQSVLHAIVQAIDKIYILVITAGAITVVLSAVMKRESIYLEAAAA</sequence>
<feature type="transmembrane region" description="Helical" evidence="8">
    <location>
        <begin position="407"/>
        <end position="425"/>
    </location>
</feature>
<feature type="transmembrane region" description="Helical" evidence="8">
    <location>
        <begin position="270"/>
        <end position="289"/>
    </location>
</feature>
<feature type="transmembrane region" description="Helical" evidence="8">
    <location>
        <begin position="140"/>
        <end position="159"/>
    </location>
</feature>
<evidence type="ECO:0000256" key="1">
    <source>
        <dbReference type="ARBA" id="ARBA00004141"/>
    </source>
</evidence>
<evidence type="ECO:0000256" key="4">
    <source>
        <dbReference type="ARBA" id="ARBA00022692"/>
    </source>
</evidence>
<dbReference type="Pfam" id="PF07690">
    <property type="entry name" value="MFS_1"/>
    <property type="match status" value="1"/>
</dbReference>
<dbReference type="GO" id="GO:0005886">
    <property type="term" value="C:plasma membrane"/>
    <property type="evidence" value="ECO:0007669"/>
    <property type="project" value="TreeGrafter"/>
</dbReference>
<reference evidence="10" key="1">
    <citation type="submission" date="2021-03" db="EMBL/GenBank/DDBJ databases">
        <title>Comparative genomics and phylogenomic investigation of the class Geoglossomycetes provide insights into ecological specialization and systematics.</title>
        <authorList>
            <person name="Melie T."/>
            <person name="Pirro S."/>
            <person name="Miller A.N."/>
            <person name="Quandt A."/>
        </authorList>
    </citation>
    <scope>NUCLEOTIDE SEQUENCE</scope>
    <source>
        <strain evidence="10">GBOQ0MN5Z8</strain>
    </source>
</reference>
<evidence type="ECO:0000313" key="10">
    <source>
        <dbReference type="EMBL" id="KAH0537074.1"/>
    </source>
</evidence>
<name>A0A9P8HWS7_9PEZI</name>
<evidence type="ECO:0000256" key="5">
    <source>
        <dbReference type="ARBA" id="ARBA00022989"/>
    </source>
</evidence>
<accession>A0A9P8HWS7</accession>
<keyword evidence="4 8" id="KW-0812">Transmembrane</keyword>
<comment type="similarity">
    <text evidence="2">Belongs to the major facilitator superfamily. TCR/Tet family.</text>
</comment>
<dbReference type="Gene3D" id="1.20.1250.20">
    <property type="entry name" value="MFS general substrate transporter like domains"/>
    <property type="match status" value="1"/>
</dbReference>
<dbReference type="PANTHER" id="PTHR23501">
    <property type="entry name" value="MAJOR FACILITATOR SUPERFAMILY"/>
    <property type="match status" value="1"/>
</dbReference>
<dbReference type="InterPro" id="IPR011701">
    <property type="entry name" value="MFS"/>
</dbReference>
<dbReference type="SUPFAM" id="SSF103473">
    <property type="entry name" value="MFS general substrate transporter"/>
    <property type="match status" value="1"/>
</dbReference>
<dbReference type="AlphaFoldDB" id="A0A9P8HWS7"/>
<feature type="transmembrane region" description="Helical" evidence="8">
    <location>
        <begin position="470"/>
        <end position="489"/>
    </location>
</feature>
<feature type="transmembrane region" description="Helical" evidence="8">
    <location>
        <begin position="301"/>
        <end position="321"/>
    </location>
</feature>